<dbReference type="GO" id="GO:0016020">
    <property type="term" value="C:membrane"/>
    <property type="evidence" value="ECO:0007669"/>
    <property type="project" value="TreeGrafter"/>
</dbReference>
<dbReference type="PANTHER" id="PTHR10174:SF231">
    <property type="entry name" value="CLAVESIN-2-LIKE PROTEIN"/>
    <property type="match status" value="1"/>
</dbReference>
<feature type="domain" description="CRAL-TRIO" evidence="1">
    <location>
        <begin position="8"/>
        <end position="162"/>
    </location>
</feature>
<dbReference type="Gene3D" id="3.40.525.10">
    <property type="entry name" value="CRAL-TRIO lipid binding domain"/>
    <property type="match status" value="1"/>
</dbReference>
<evidence type="ECO:0000313" key="3">
    <source>
        <dbReference type="Proteomes" id="UP000007798"/>
    </source>
</evidence>
<reference evidence="2 3" key="1">
    <citation type="journal article" date="2007" name="Nature">
        <title>Evolution of genes and genomes on the Drosophila phylogeny.</title>
        <authorList>
            <consortium name="Drosophila 12 Genomes Consortium"/>
            <person name="Clark A.G."/>
            <person name="Eisen M.B."/>
            <person name="Smith D.R."/>
            <person name="Bergman C.M."/>
            <person name="Oliver B."/>
            <person name="Markow T.A."/>
            <person name="Kaufman T.C."/>
            <person name="Kellis M."/>
            <person name="Gelbart W."/>
            <person name="Iyer V.N."/>
            <person name="Pollard D.A."/>
            <person name="Sackton T.B."/>
            <person name="Larracuente A.M."/>
            <person name="Singh N.D."/>
            <person name="Abad J.P."/>
            <person name="Abt D.N."/>
            <person name="Adryan B."/>
            <person name="Aguade M."/>
            <person name="Akashi H."/>
            <person name="Anderson W.W."/>
            <person name="Aquadro C.F."/>
            <person name="Ardell D.H."/>
            <person name="Arguello R."/>
            <person name="Artieri C.G."/>
            <person name="Barbash D.A."/>
            <person name="Barker D."/>
            <person name="Barsanti P."/>
            <person name="Batterham P."/>
            <person name="Batzoglou S."/>
            <person name="Begun D."/>
            <person name="Bhutkar A."/>
            <person name="Blanco E."/>
            <person name="Bosak S.A."/>
            <person name="Bradley R.K."/>
            <person name="Brand A.D."/>
            <person name="Brent M.R."/>
            <person name="Brooks A.N."/>
            <person name="Brown R.H."/>
            <person name="Butlin R.K."/>
            <person name="Caggese C."/>
            <person name="Calvi B.R."/>
            <person name="Bernardo de Carvalho A."/>
            <person name="Caspi A."/>
            <person name="Castrezana S."/>
            <person name="Celniker S.E."/>
            <person name="Chang J.L."/>
            <person name="Chapple C."/>
            <person name="Chatterji S."/>
            <person name="Chinwalla A."/>
            <person name="Civetta A."/>
            <person name="Clifton S.W."/>
            <person name="Comeron J.M."/>
            <person name="Costello J.C."/>
            <person name="Coyne J.A."/>
            <person name="Daub J."/>
            <person name="David R.G."/>
            <person name="Delcher A.L."/>
            <person name="Delehaunty K."/>
            <person name="Do C.B."/>
            <person name="Ebling H."/>
            <person name="Edwards K."/>
            <person name="Eickbush T."/>
            <person name="Evans J.D."/>
            <person name="Filipski A."/>
            <person name="Findeiss S."/>
            <person name="Freyhult E."/>
            <person name="Fulton L."/>
            <person name="Fulton R."/>
            <person name="Garcia A.C."/>
            <person name="Gardiner A."/>
            <person name="Garfield D.A."/>
            <person name="Garvin B.E."/>
            <person name="Gibson G."/>
            <person name="Gilbert D."/>
            <person name="Gnerre S."/>
            <person name="Godfrey J."/>
            <person name="Good R."/>
            <person name="Gotea V."/>
            <person name="Gravely B."/>
            <person name="Greenberg A.J."/>
            <person name="Griffiths-Jones S."/>
            <person name="Gross S."/>
            <person name="Guigo R."/>
            <person name="Gustafson E.A."/>
            <person name="Haerty W."/>
            <person name="Hahn M.W."/>
            <person name="Halligan D.L."/>
            <person name="Halpern A.L."/>
            <person name="Halter G.M."/>
            <person name="Han M.V."/>
            <person name="Heger A."/>
            <person name="Hillier L."/>
            <person name="Hinrichs A.S."/>
            <person name="Holmes I."/>
            <person name="Hoskins R.A."/>
            <person name="Hubisz M.J."/>
            <person name="Hultmark D."/>
            <person name="Huntley M.A."/>
            <person name="Jaffe D.B."/>
            <person name="Jagadeeshan S."/>
            <person name="Jeck W.R."/>
            <person name="Johnson J."/>
            <person name="Jones C.D."/>
            <person name="Jordan W.C."/>
            <person name="Karpen G.H."/>
            <person name="Kataoka E."/>
            <person name="Keightley P.D."/>
            <person name="Kheradpour P."/>
            <person name="Kirkness E.F."/>
            <person name="Koerich L.B."/>
            <person name="Kristiansen K."/>
            <person name="Kudrna D."/>
            <person name="Kulathinal R.J."/>
            <person name="Kumar S."/>
            <person name="Kwok R."/>
            <person name="Lander E."/>
            <person name="Langley C.H."/>
            <person name="Lapoint R."/>
            <person name="Lazzaro B.P."/>
            <person name="Lee S.J."/>
            <person name="Levesque L."/>
            <person name="Li R."/>
            <person name="Lin C.F."/>
            <person name="Lin M.F."/>
            <person name="Lindblad-Toh K."/>
            <person name="Llopart A."/>
            <person name="Long M."/>
            <person name="Low L."/>
            <person name="Lozovsky E."/>
            <person name="Lu J."/>
            <person name="Luo M."/>
            <person name="Machado C.A."/>
            <person name="Makalowski W."/>
            <person name="Marzo M."/>
            <person name="Matsuda M."/>
            <person name="Matzkin L."/>
            <person name="McAllister B."/>
            <person name="McBride C.S."/>
            <person name="McKernan B."/>
            <person name="McKernan K."/>
            <person name="Mendez-Lago M."/>
            <person name="Minx P."/>
            <person name="Mollenhauer M.U."/>
            <person name="Montooth K."/>
            <person name="Mount S.M."/>
            <person name="Mu X."/>
            <person name="Myers E."/>
            <person name="Negre B."/>
            <person name="Newfeld S."/>
            <person name="Nielsen R."/>
            <person name="Noor M.A."/>
            <person name="O'Grady P."/>
            <person name="Pachter L."/>
            <person name="Papaceit M."/>
            <person name="Parisi M.J."/>
            <person name="Parisi M."/>
            <person name="Parts L."/>
            <person name="Pedersen J.S."/>
            <person name="Pesole G."/>
            <person name="Phillippy A.M."/>
            <person name="Ponting C.P."/>
            <person name="Pop M."/>
            <person name="Porcelli D."/>
            <person name="Powell J.R."/>
            <person name="Prohaska S."/>
            <person name="Pruitt K."/>
            <person name="Puig M."/>
            <person name="Quesneville H."/>
            <person name="Ram K.R."/>
            <person name="Rand D."/>
            <person name="Rasmussen M.D."/>
            <person name="Reed L.K."/>
            <person name="Reenan R."/>
            <person name="Reily A."/>
            <person name="Remington K.A."/>
            <person name="Rieger T.T."/>
            <person name="Ritchie M.G."/>
            <person name="Robin C."/>
            <person name="Rogers Y.H."/>
            <person name="Rohde C."/>
            <person name="Rozas J."/>
            <person name="Rubenfield M.J."/>
            <person name="Ruiz A."/>
            <person name="Russo S."/>
            <person name="Salzberg S.L."/>
            <person name="Sanchez-Gracia A."/>
            <person name="Saranga D.J."/>
            <person name="Sato H."/>
            <person name="Schaeffer S.W."/>
            <person name="Schatz M.C."/>
            <person name="Schlenke T."/>
            <person name="Schwartz R."/>
            <person name="Segarra C."/>
            <person name="Singh R.S."/>
            <person name="Sirot L."/>
            <person name="Sirota M."/>
            <person name="Sisneros N.B."/>
            <person name="Smith C.D."/>
            <person name="Smith T.F."/>
            <person name="Spieth J."/>
            <person name="Stage D.E."/>
            <person name="Stark A."/>
            <person name="Stephan W."/>
            <person name="Strausberg R.L."/>
            <person name="Strempel S."/>
            <person name="Sturgill D."/>
            <person name="Sutton G."/>
            <person name="Sutton G.G."/>
            <person name="Tao W."/>
            <person name="Teichmann S."/>
            <person name="Tobari Y.N."/>
            <person name="Tomimura Y."/>
            <person name="Tsolas J.M."/>
            <person name="Valente V.L."/>
            <person name="Venter E."/>
            <person name="Venter J.C."/>
            <person name="Vicario S."/>
            <person name="Vieira F.G."/>
            <person name="Vilella A.J."/>
            <person name="Villasante A."/>
            <person name="Walenz B."/>
            <person name="Wang J."/>
            <person name="Wasserman M."/>
            <person name="Watts T."/>
            <person name="Wilson D."/>
            <person name="Wilson R.K."/>
            <person name="Wing R.A."/>
            <person name="Wolfner M.F."/>
            <person name="Wong A."/>
            <person name="Wong G.K."/>
            <person name="Wu C.I."/>
            <person name="Wu G."/>
            <person name="Yamamoto D."/>
            <person name="Yang H.P."/>
            <person name="Yang S.P."/>
            <person name="Yorke J.A."/>
            <person name="Yoshida K."/>
            <person name="Zdobnov E."/>
            <person name="Zhang P."/>
            <person name="Zhang Y."/>
            <person name="Zimin A.V."/>
            <person name="Baldwin J."/>
            <person name="Abdouelleil A."/>
            <person name="Abdulkadir J."/>
            <person name="Abebe A."/>
            <person name="Abera B."/>
            <person name="Abreu J."/>
            <person name="Acer S.C."/>
            <person name="Aftuck L."/>
            <person name="Alexander A."/>
            <person name="An P."/>
            <person name="Anderson E."/>
            <person name="Anderson S."/>
            <person name="Arachi H."/>
            <person name="Azer M."/>
            <person name="Bachantsang P."/>
            <person name="Barry A."/>
            <person name="Bayul T."/>
            <person name="Berlin A."/>
            <person name="Bessette D."/>
            <person name="Bloom T."/>
            <person name="Blye J."/>
            <person name="Boguslavskiy L."/>
            <person name="Bonnet C."/>
            <person name="Boukhgalter B."/>
            <person name="Bourzgui I."/>
            <person name="Brown A."/>
            <person name="Cahill P."/>
            <person name="Channer S."/>
            <person name="Cheshatsang Y."/>
            <person name="Chuda L."/>
            <person name="Citroen M."/>
            <person name="Collymore A."/>
            <person name="Cooke P."/>
            <person name="Costello M."/>
            <person name="D'Aco K."/>
            <person name="Daza R."/>
            <person name="De Haan G."/>
            <person name="DeGray S."/>
            <person name="DeMaso C."/>
            <person name="Dhargay N."/>
            <person name="Dooley K."/>
            <person name="Dooley E."/>
            <person name="Doricent M."/>
            <person name="Dorje P."/>
            <person name="Dorjee K."/>
            <person name="Dupes A."/>
            <person name="Elong R."/>
            <person name="Falk J."/>
            <person name="Farina A."/>
            <person name="Faro S."/>
            <person name="Ferguson D."/>
            <person name="Fisher S."/>
            <person name="Foley C.D."/>
            <person name="Franke A."/>
            <person name="Friedrich D."/>
            <person name="Gadbois L."/>
            <person name="Gearin G."/>
            <person name="Gearin C.R."/>
            <person name="Giannoukos G."/>
            <person name="Goode T."/>
            <person name="Graham J."/>
            <person name="Grandbois E."/>
            <person name="Grewal S."/>
            <person name="Gyaltsen K."/>
            <person name="Hafez N."/>
            <person name="Hagos B."/>
            <person name="Hall J."/>
            <person name="Henson C."/>
            <person name="Hollinger A."/>
            <person name="Honan T."/>
            <person name="Huard M.D."/>
            <person name="Hughes L."/>
            <person name="Hurhula B."/>
            <person name="Husby M.E."/>
            <person name="Kamat A."/>
            <person name="Kanga B."/>
            <person name="Kashin S."/>
            <person name="Khazanovich D."/>
            <person name="Kisner P."/>
            <person name="Lance K."/>
            <person name="Lara M."/>
            <person name="Lee W."/>
            <person name="Lennon N."/>
            <person name="Letendre F."/>
            <person name="LeVine R."/>
            <person name="Lipovsky A."/>
            <person name="Liu X."/>
            <person name="Liu J."/>
            <person name="Liu S."/>
            <person name="Lokyitsang T."/>
            <person name="Lokyitsang Y."/>
            <person name="Lubonja R."/>
            <person name="Lui A."/>
            <person name="MacDonald P."/>
            <person name="Magnisalis V."/>
            <person name="Maru K."/>
            <person name="Matthews C."/>
            <person name="McCusker W."/>
            <person name="McDonough S."/>
            <person name="Mehta T."/>
            <person name="Meldrim J."/>
            <person name="Meneus L."/>
            <person name="Mihai O."/>
            <person name="Mihalev A."/>
            <person name="Mihova T."/>
            <person name="Mittelman R."/>
            <person name="Mlenga V."/>
            <person name="Montmayeur A."/>
            <person name="Mulrain L."/>
            <person name="Navidi A."/>
            <person name="Naylor J."/>
            <person name="Negash T."/>
            <person name="Nguyen T."/>
            <person name="Nguyen N."/>
            <person name="Nicol R."/>
            <person name="Norbu C."/>
            <person name="Norbu N."/>
            <person name="Novod N."/>
            <person name="O'Neill B."/>
            <person name="Osman S."/>
            <person name="Markiewicz E."/>
            <person name="Oyono O.L."/>
            <person name="Patti C."/>
            <person name="Phunkhang P."/>
            <person name="Pierre F."/>
            <person name="Priest M."/>
            <person name="Raghuraman S."/>
            <person name="Rege F."/>
            <person name="Reyes R."/>
            <person name="Rise C."/>
            <person name="Rogov P."/>
            <person name="Ross K."/>
            <person name="Ryan E."/>
            <person name="Settipalli S."/>
            <person name="Shea T."/>
            <person name="Sherpa N."/>
            <person name="Shi L."/>
            <person name="Shih D."/>
            <person name="Sparrow T."/>
            <person name="Spaulding J."/>
            <person name="Stalker J."/>
            <person name="Stange-Thomann N."/>
            <person name="Stavropoulos S."/>
            <person name="Stone C."/>
            <person name="Strader C."/>
            <person name="Tesfaye S."/>
            <person name="Thomson T."/>
            <person name="Thoulutsang Y."/>
            <person name="Thoulutsang D."/>
            <person name="Topham K."/>
            <person name="Topping I."/>
            <person name="Tsamla T."/>
            <person name="Vassiliev H."/>
            <person name="Vo A."/>
            <person name="Wangchuk T."/>
            <person name="Wangdi T."/>
            <person name="Weiand M."/>
            <person name="Wilkinson J."/>
            <person name="Wilson A."/>
            <person name="Yadav S."/>
            <person name="Young G."/>
            <person name="Yu Q."/>
            <person name="Zembek L."/>
            <person name="Zhong D."/>
            <person name="Zimmer A."/>
            <person name="Zwirko Z."/>
            <person name="Jaffe D.B."/>
            <person name="Alvarez P."/>
            <person name="Brockman W."/>
            <person name="Butler J."/>
            <person name="Chin C."/>
            <person name="Gnerre S."/>
            <person name="Grabherr M."/>
            <person name="Kleber M."/>
            <person name="Mauceli E."/>
            <person name="MacCallum I."/>
        </authorList>
    </citation>
    <scope>NUCLEOTIDE SEQUENCE [LARGE SCALE GENOMIC DNA]</scope>
    <source>
        <strain evidence="3">Tucson 14030-0811.24</strain>
    </source>
</reference>
<proteinExistence type="predicted"/>
<keyword evidence="3" id="KW-1185">Reference proteome</keyword>
<dbReference type="OrthoDB" id="7837562at2759"/>
<accession>A0A0Q9WT11</accession>
<dbReference type="PANTHER" id="PTHR10174">
    <property type="entry name" value="ALPHA-TOCOPHEROL TRANSFER PROTEIN-RELATED"/>
    <property type="match status" value="1"/>
</dbReference>
<sequence length="198" mass="23086">MSIFDNKIELSLRDGNPRVLKSRDRKGRKILTFLAANWIPQKYTLLDLYRSFLLTIDKLLDNVENQALGFVVIVDWTDVTMNQARYLTPTIIKLMIEGLQDCLPAKFLAIHFICQPWYIGMTSTILKKFLTDEMRNRIFFHGSNLISLHNHNLVKTSPITNPTNCKIFWNIQKYLITKLRPKIIISKIFKVNKISSSK</sequence>
<dbReference type="SUPFAM" id="SSF52087">
    <property type="entry name" value="CRAL/TRIO domain"/>
    <property type="match status" value="1"/>
</dbReference>
<dbReference type="AlphaFoldDB" id="A0A0Q9WT11"/>
<dbReference type="EMBL" id="CH964183">
    <property type="protein sequence ID" value="KRF99260.1"/>
    <property type="molecule type" value="Genomic_DNA"/>
</dbReference>
<dbReference type="SMART" id="SM00516">
    <property type="entry name" value="SEC14"/>
    <property type="match status" value="1"/>
</dbReference>
<dbReference type="Proteomes" id="UP000007798">
    <property type="component" value="Unassembled WGS sequence"/>
</dbReference>
<dbReference type="PROSITE" id="PS50191">
    <property type="entry name" value="CRAL_TRIO"/>
    <property type="match status" value="1"/>
</dbReference>
<dbReference type="Pfam" id="PF00650">
    <property type="entry name" value="CRAL_TRIO"/>
    <property type="match status" value="1"/>
</dbReference>
<dbReference type="PRINTS" id="PR00180">
    <property type="entry name" value="CRETINALDHBP"/>
</dbReference>
<dbReference type="InParanoid" id="A0A0Q9WT11"/>
<name>A0A0Q9WT11_DROWI</name>
<gene>
    <name evidence="2" type="primary">Dwil\GK27577</name>
    <name evidence="2" type="ORF">Dwil_GK27577</name>
</gene>
<evidence type="ECO:0000259" key="1">
    <source>
        <dbReference type="PROSITE" id="PS50191"/>
    </source>
</evidence>
<dbReference type="InterPro" id="IPR036865">
    <property type="entry name" value="CRAL-TRIO_dom_sf"/>
</dbReference>
<dbReference type="CDD" id="cd00170">
    <property type="entry name" value="SEC14"/>
    <property type="match status" value="1"/>
</dbReference>
<dbReference type="InterPro" id="IPR001251">
    <property type="entry name" value="CRAL-TRIO_dom"/>
</dbReference>
<protein>
    <recommendedName>
        <fullName evidence="1">CRAL-TRIO domain-containing protein</fullName>
    </recommendedName>
</protein>
<dbReference type="GO" id="GO:1902936">
    <property type="term" value="F:phosphatidylinositol bisphosphate binding"/>
    <property type="evidence" value="ECO:0007669"/>
    <property type="project" value="TreeGrafter"/>
</dbReference>
<organism evidence="2 3">
    <name type="scientific">Drosophila willistoni</name>
    <name type="common">Fruit fly</name>
    <dbReference type="NCBI Taxonomy" id="7260"/>
    <lineage>
        <taxon>Eukaryota</taxon>
        <taxon>Metazoa</taxon>
        <taxon>Ecdysozoa</taxon>
        <taxon>Arthropoda</taxon>
        <taxon>Hexapoda</taxon>
        <taxon>Insecta</taxon>
        <taxon>Pterygota</taxon>
        <taxon>Neoptera</taxon>
        <taxon>Endopterygota</taxon>
        <taxon>Diptera</taxon>
        <taxon>Brachycera</taxon>
        <taxon>Muscomorpha</taxon>
        <taxon>Ephydroidea</taxon>
        <taxon>Drosophilidae</taxon>
        <taxon>Drosophila</taxon>
        <taxon>Sophophora</taxon>
    </lineage>
</organism>
<evidence type="ECO:0000313" key="2">
    <source>
        <dbReference type="EMBL" id="KRF99260.1"/>
    </source>
</evidence>